<feature type="domain" description="MAE-28990/MAE-18760-like HEPN" evidence="1">
    <location>
        <begin position="10"/>
        <end position="209"/>
    </location>
</feature>
<accession>A0ABW8PAG6</accession>
<name>A0ABW8PAG6_9FLAO</name>
<protein>
    <submittedName>
        <fullName evidence="2">MAE_28990/MAE_18760 family HEPN-like nuclease</fullName>
    </submittedName>
</protein>
<dbReference type="RefSeq" id="WP_088398696.1">
    <property type="nucleotide sequence ID" value="NZ_JAZGZP010000014.1"/>
</dbReference>
<sequence>MEVTKQIILDRKSEIVNYLDYIKSTDEDNFDRTVFKILKANLLLMLYNFVESVISNSIDEIRDTIYNDNNTTFDNLKKEIKIQIIKDLKTNINAENFITSCMQISKDIIKYPFKKEKISKGNIDIEIIKELSLVYGFNIKDSNYLETGHGKTLSDIKIKRNDLAHGTYSFAEVGKDYTLTDLEKITTQTINYITFITDEISKYLIQKKFNIMNS</sequence>
<comment type="caution">
    <text evidence="2">The sequence shown here is derived from an EMBL/GenBank/DDBJ whole genome shotgun (WGS) entry which is preliminary data.</text>
</comment>
<proteinExistence type="predicted"/>
<evidence type="ECO:0000259" key="1">
    <source>
        <dbReference type="Pfam" id="PF18737"/>
    </source>
</evidence>
<reference evidence="2 3" key="1">
    <citation type="submission" date="2024-02" db="EMBL/GenBank/DDBJ databases">
        <title>Comparative Genomic Analysis of Flavobacterium Species Causing Columnaris Disease of Freshwater Fish in Thailand: Insights into Virulence and Resistance Mechanisms.</title>
        <authorList>
            <person name="Nguyen D."/>
            <person name="Chokmangmeepisarn P."/>
            <person name="Khianchaikhan K."/>
            <person name="Morishita M."/>
            <person name="Bunnoy A."/>
            <person name="Rodkhum C."/>
        </authorList>
    </citation>
    <scope>NUCLEOTIDE SEQUENCE [LARGE SCALE GENOMIC DNA]</scope>
    <source>
        <strain evidence="2 3">CNRT2201</strain>
    </source>
</reference>
<organism evidence="2 3">
    <name type="scientific">Flavobacterium oreochromis</name>
    <dbReference type="NCBI Taxonomy" id="2906078"/>
    <lineage>
        <taxon>Bacteria</taxon>
        <taxon>Pseudomonadati</taxon>
        <taxon>Bacteroidota</taxon>
        <taxon>Flavobacteriia</taxon>
        <taxon>Flavobacteriales</taxon>
        <taxon>Flavobacteriaceae</taxon>
        <taxon>Flavobacterium</taxon>
    </lineage>
</organism>
<keyword evidence="3" id="KW-1185">Reference proteome</keyword>
<dbReference type="Pfam" id="PF18737">
    <property type="entry name" value="HEPN_MAE_28990"/>
    <property type="match status" value="1"/>
</dbReference>
<gene>
    <name evidence="2" type="ORF">V3I07_10405</name>
</gene>
<dbReference type="EMBL" id="JAZGZP010000014">
    <property type="protein sequence ID" value="MFK7001306.1"/>
    <property type="molecule type" value="Genomic_DNA"/>
</dbReference>
<evidence type="ECO:0000313" key="2">
    <source>
        <dbReference type="EMBL" id="MFK7001306.1"/>
    </source>
</evidence>
<dbReference type="InterPro" id="IPR040788">
    <property type="entry name" value="HEPN_MAE_28990"/>
</dbReference>
<dbReference type="Proteomes" id="UP001621706">
    <property type="component" value="Unassembled WGS sequence"/>
</dbReference>
<evidence type="ECO:0000313" key="3">
    <source>
        <dbReference type="Proteomes" id="UP001621706"/>
    </source>
</evidence>